<dbReference type="InterPro" id="IPR027417">
    <property type="entry name" value="P-loop_NTPase"/>
</dbReference>
<reference evidence="5 6" key="1">
    <citation type="submission" date="2019-04" db="EMBL/GenBank/DDBJ databases">
        <title>Streptomyces lasaliensis sp.nov., an Actinomycete isolated from soil which produces the polyether antibiotic lasalocid.</title>
        <authorList>
            <person name="Erwin G."/>
            <person name="Haber C."/>
        </authorList>
    </citation>
    <scope>NUCLEOTIDE SEQUENCE [LARGE SCALE GENOMIC DNA]</scope>
    <source>
        <strain evidence="5 6">DSM 40089</strain>
    </source>
</reference>
<keyword evidence="1" id="KW-0175">Coiled coil</keyword>
<dbReference type="AlphaFoldDB" id="A0A4U5WYJ5"/>
<dbReference type="Pfam" id="PF13304">
    <property type="entry name" value="AAA_21"/>
    <property type="match status" value="1"/>
</dbReference>
<sequence>MTGDRGQCIMRVATLQGIRFRSLRDATLEDCGNLNVLIGKNNSGKSNLLSAIRLFFDFFQTSGAVATISPEISRQTDWHAKDSTESIELRVTLELSNDELQSLVESISAEMPQVRNALSGDKLGNLVTVVLSFLRTEMQVGYISRISFGGDDGVEETVIFAVSPESALDIANNFSKAKNYAQEKNALERVLIRFPAEEWRMISERANSTAFLRSVLGSGAGDSTELRRIGRMIQEATSYSEFADQCRDRINGLEQQRELAMAAEISHPVTTFSGDSATVPDYVTDFVRRVAHTSVHHLSEQRKPIGEVEASRILKLKTSRGQGSVLQEIQHVVSSLLGVEIDAFSSDTPSARAGALSAELDVDEFLVQVNGSGIREALRLILDYEFERPEILLVEEPEVHLHPALETALMQYLKNVSLHSQVFLTTHSTNFLDVGSLENVYLIRKEAETVVQRLDVAGAEEAIPEELGLRLSSLFMFDRLVFVEGPSDEQLLRTFADTLNVNFGQASLGFVTTGGARNFTHYATAATLSFLRKRNVRTVFVLDRDERNLKDLEDLQNRVGGVSEVQLLQRRELENYLLNPSALSRFIQNKSNGLSSPTPEEVEAAISEVCDELLPIAIERRILKRVCRPVIPDRRPVIDRGDRGFDEALEEQLKLALEKISALSSEVEKIREECTEEVQADWGLRKSEMVPGDDLLDGVFQRFGLRFSKRQDALRIAQEMEKSEIPAEMAELVRRLIS</sequence>
<dbReference type="Proteomes" id="UP000308632">
    <property type="component" value="Unassembled WGS sequence"/>
</dbReference>
<evidence type="ECO:0000313" key="5">
    <source>
        <dbReference type="EMBL" id="TKT06016.1"/>
    </source>
</evidence>
<dbReference type="Pfam" id="PF13175">
    <property type="entry name" value="AAA_15"/>
    <property type="match status" value="1"/>
</dbReference>
<feature type="domain" description="OLD protein-like TOPRIM" evidence="4">
    <location>
        <begin position="476"/>
        <end position="545"/>
    </location>
</feature>
<evidence type="ECO:0000259" key="4">
    <source>
        <dbReference type="Pfam" id="PF20469"/>
    </source>
</evidence>
<dbReference type="Gene3D" id="3.40.50.300">
    <property type="entry name" value="P-loop containing nucleotide triphosphate hydrolases"/>
    <property type="match status" value="2"/>
</dbReference>
<dbReference type="InterPro" id="IPR041685">
    <property type="entry name" value="AAA_GajA/Old/RecF-like"/>
</dbReference>
<evidence type="ECO:0000313" key="6">
    <source>
        <dbReference type="Proteomes" id="UP000308632"/>
    </source>
</evidence>
<dbReference type="PANTHER" id="PTHR43581:SF4">
    <property type="entry name" value="ATP_GTP PHOSPHATASE"/>
    <property type="match status" value="1"/>
</dbReference>
<dbReference type="EMBL" id="SZPR01000027">
    <property type="protein sequence ID" value="TKT06016.1"/>
    <property type="molecule type" value="Genomic_DNA"/>
</dbReference>
<comment type="caution">
    <text evidence="5">The sequence shown here is derived from an EMBL/GenBank/DDBJ whole genome shotgun (WGS) entry which is preliminary data.</text>
</comment>
<gene>
    <name evidence="5" type="ORF">E4U92_29815</name>
</gene>
<evidence type="ECO:0000256" key="1">
    <source>
        <dbReference type="SAM" id="Coils"/>
    </source>
</evidence>
<dbReference type="SUPFAM" id="SSF52540">
    <property type="entry name" value="P-loop containing nucleoside triphosphate hydrolases"/>
    <property type="match status" value="1"/>
</dbReference>
<accession>A0A4U5WYJ5</accession>
<dbReference type="InterPro" id="IPR034139">
    <property type="entry name" value="TOPRIM_OLD"/>
</dbReference>
<feature type="coiled-coil region" evidence="1">
    <location>
        <begin position="646"/>
        <end position="673"/>
    </location>
</feature>
<organism evidence="5 6">
    <name type="scientific">Streptomyces galbus</name>
    <dbReference type="NCBI Taxonomy" id="33898"/>
    <lineage>
        <taxon>Bacteria</taxon>
        <taxon>Bacillati</taxon>
        <taxon>Actinomycetota</taxon>
        <taxon>Actinomycetes</taxon>
        <taxon>Kitasatosporales</taxon>
        <taxon>Streptomycetaceae</taxon>
        <taxon>Streptomyces</taxon>
    </lineage>
</organism>
<dbReference type="InterPro" id="IPR051396">
    <property type="entry name" value="Bact_Antivir_Def_Nuclease"/>
</dbReference>
<dbReference type="GO" id="GO:0016887">
    <property type="term" value="F:ATP hydrolysis activity"/>
    <property type="evidence" value="ECO:0007669"/>
    <property type="project" value="InterPro"/>
</dbReference>
<proteinExistence type="predicted"/>
<protein>
    <submittedName>
        <fullName evidence="5">Uncharacterized protein</fullName>
    </submittedName>
</protein>
<name>A0A4U5WYJ5_STRGB</name>
<dbReference type="InterPro" id="IPR003959">
    <property type="entry name" value="ATPase_AAA_core"/>
</dbReference>
<evidence type="ECO:0000259" key="2">
    <source>
        <dbReference type="Pfam" id="PF13175"/>
    </source>
</evidence>
<dbReference type="Pfam" id="PF20469">
    <property type="entry name" value="OLD-like_TOPRIM"/>
    <property type="match status" value="1"/>
</dbReference>
<feature type="domain" description="ATPase AAA-type core" evidence="3">
    <location>
        <begin position="369"/>
        <end position="433"/>
    </location>
</feature>
<dbReference type="GO" id="GO:0005524">
    <property type="term" value="F:ATP binding"/>
    <property type="evidence" value="ECO:0007669"/>
    <property type="project" value="InterPro"/>
</dbReference>
<evidence type="ECO:0000259" key="3">
    <source>
        <dbReference type="Pfam" id="PF13304"/>
    </source>
</evidence>
<dbReference type="PANTHER" id="PTHR43581">
    <property type="entry name" value="ATP/GTP PHOSPHATASE"/>
    <property type="match status" value="1"/>
</dbReference>
<feature type="domain" description="Endonuclease GajA/Old nuclease/RecF-like AAA" evidence="2">
    <location>
        <begin position="20"/>
        <end position="98"/>
    </location>
</feature>